<keyword evidence="2" id="KW-0472">Membrane</keyword>
<name>A0A7M7SYN4_STRPU</name>
<dbReference type="AlphaFoldDB" id="A0A7M7SYN4"/>
<reference evidence="4" key="1">
    <citation type="submission" date="2015-02" db="EMBL/GenBank/DDBJ databases">
        <title>Genome sequencing for Strongylocentrotus purpuratus.</title>
        <authorList>
            <person name="Murali S."/>
            <person name="Liu Y."/>
            <person name="Vee V."/>
            <person name="English A."/>
            <person name="Wang M."/>
            <person name="Skinner E."/>
            <person name="Han Y."/>
            <person name="Muzny D.M."/>
            <person name="Worley K.C."/>
            <person name="Gibbs R.A."/>
        </authorList>
    </citation>
    <scope>NUCLEOTIDE SEQUENCE</scope>
</reference>
<keyword evidence="2" id="KW-1133">Transmembrane helix</keyword>
<dbReference type="SUPFAM" id="SSF103473">
    <property type="entry name" value="MFS general substrate transporter"/>
    <property type="match status" value="1"/>
</dbReference>
<dbReference type="KEGG" id="spu:100891975"/>
<dbReference type="GO" id="GO:0008028">
    <property type="term" value="F:monocarboxylic acid transmembrane transporter activity"/>
    <property type="evidence" value="ECO:0000318"/>
    <property type="project" value="GO_Central"/>
</dbReference>
<feature type="transmembrane region" description="Helical" evidence="2">
    <location>
        <begin position="243"/>
        <end position="265"/>
    </location>
</feature>
<evidence type="ECO:0000313" key="4">
    <source>
        <dbReference type="Proteomes" id="UP000007110"/>
    </source>
</evidence>
<feature type="transmembrane region" description="Helical" evidence="2">
    <location>
        <begin position="272"/>
        <end position="293"/>
    </location>
</feature>
<dbReference type="PANTHER" id="PTHR11360">
    <property type="entry name" value="MONOCARBOXYLATE TRANSPORTER"/>
    <property type="match status" value="1"/>
</dbReference>
<dbReference type="Pfam" id="PF07690">
    <property type="entry name" value="MFS_1"/>
    <property type="match status" value="1"/>
</dbReference>
<accession>A0A7M7SYN4</accession>
<dbReference type="InterPro" id="IPR011701">
    <property type="entry name" value="MFS"/>
</dbReference>
<feature type="transmembrane region" description="Helical" evidence="2">
    <location>
        <begin position="15"/>
        <end position="36"/>
    </location>
</feature>
<dbReference type="Gene3D" id="1.20.1250.20">
    <property type="entry name" value="MFS general substrate transporter like domains"/>
    <property type="match status" value="1"/>
</dbReference>
<evidence type="ECO:0000256" key="1">
    <source>
        <dbReference type="SAM" id="MobiDB-lite"/>
    </source>
</evidence>
<evidence type="ECO:0000256" key="2">
    <source>
        <dbReference type="SAM" id="Phobius"/>
    </source>
</evidence>
<feature type="transmembrane region" description="Helical" evidence="2">
    <location>
        <begin position="48"/>
        <end position="67"/>
    </location>
</feature>
<dbReference type="GeneID" id="100891975"/>
<dbReference type="EnsemblMetazoa" id="XM_030985067">
    <property type="protein sequence ID" value="XP_030840927"/>
    <property type="gene ID" value="LOC100891975"/>
</dbReference>
<dbReference type="RefSeq" id="XP_030840927.1">
    <property type="nucleotide sequence ID" value="XM_030985067.1"/>
</dbReference>
<dbReference type="GO" id="GO:0005886">
    <property type="term" value="C:plasma membrane"/>
    <property type="evidence" value="ECO:0000318"/>
    <property type="project" value="GO_Central"/>
</dbReference>
<proteinExistence type="predicted"/>
<dbReference type="InterPro" id="IPR050327">
    <property type="entry name" value="Proton-linked_MCT"/>
</dbReference>
<dbReference type="PANTHER" id="PTHR11360:SF303">
    <property type="entry name" value="MAJOR FACILITATOR SUPERFAMILY (MFS) PROFILE DOMAIN-CONTAINING PROTEIN"/>
    <property type="match status" value="1"/>
</dbReference>
<protein>
    <recommendedName>
        <fullName evidence="5">Monocarboxylate transporter</fullName>
    </recommendedName>
</protein>
<evidence type="ECO:0008006" key="5">
    <source>
        <dbReference type="Google" id="ProtNLM"/>
    </source>
</evidence>
<evidence type="ECO:0000313" key="3">
    <source>
        <dbReference type="EnsemblMetazoa" id="XP_030840927"/>
    </source>
</evidence>
<organism evidence="3 4">
    <name type="scientific">Strongylocentrotus purpuratus</name>
    <name type="common">Purple sea urchin</name>
    <dbReference type="NCBI Taxonomy" id="7668"/>
    <lineage>
        <taxon>Eukaryota</taxon>
        <taxon>Metazoa</taxon>
        <taxon>Echinodermata</taxon>
        <taxon>Eleutherozoa</taxon>
        <taxon>Echinozoa</taxon>
        <taxon>Echinoidea</taxon>
        <taxon>Euechinoidea</taxon>
        <taxon>Echinacea</taxon>
        <taxon>Camarodonta</taxon>
        <taxon>Echinidea</taxon>
        <taxon>Strongylocentrotidae</taxon>
        <taxon>Strongylocentrotus</taxon>
    </lineage>
</organism>
<dbReference type="InterPro" id="IPR036259">
    <property type="entry name" value="MFS_trans_sf"/>
</dbReference>
<reference evidence="3" key="2">
    <citation type="submission" date="2021-01" db="UniProtKB">
        <authorList>
            <consortium name="EnsemblMetazoa"/>
        </authorList>
    </citation>
    <scope>IDENTIFICATION</scope>
</reference>
<keyword evidence="2" id="KW-0812">Transmembrane</keyword>
<feature type="transmembrane region" description="Helical" evidence="2">
    <location>
        <begin position="332"/>
        <end position="353"/>
    </location>
</feature>
<dbReference type="InParanoid" id="A0A7M7SYN4"/>
<feature type="transmembrane region" description="Helical" evidence="2">
    <location>
        <begin position="299"/>
        <end position="320"/>
    </location>
</feature>
<sequence>MPFMLVVNDFYPDRFVLINTISLYGYTAGTMLLPLITEQSLEAYGYEGTFLILGGITLHLIVCAVAIREPILRNPCARFYQVQGDGSGPSDVQDKERVRRNELENHFQTCSRQKKDQTGTTGGNSSATSYAAVTRCASITRSSFEEIDRGEQDLGIETEIGTAESLPLIDGNPNLHTDTPRNVLGEEKESSLRHESGWKSLLFQEPLFWFNLLTIFLFAYAYYSWMFFLVPHAEQLGFEQSRAVFLSSIAGIGGIIGRTVFIILVTKDVNAFYIYIVAGIPITISFLLDFIGSDYSTRAGLAFVQGLFFFVEDSLFFAVLKETLVDQDNFSLAIGLVSFFFGFGASAAGYISGSLFDLTQSYTKVFIIIGIVHAIVVVQVIITTACLRKRKNSIKDH</sequence>
<dbReference type="Proteomes" id="UP000007110">
    <property type="component" value="Unassembled WGS sequence"/>
</dbReference>
<feature type="region of interest" description="Disordered" evidence="1">
    <location>
        <begin position="104"/>
        <end position="127"/>
    </location>
</feature>
<feature type="transmembrane region" description="Helical" evidence="2">
    <location>
        <begin position="365"/>
        <end position="387"/>
    </location>
</feature>
<keyword evidence="4" id="KW-1185">Reference proteome</keyword>
<feature type="transmembrane region" description="Helical" evidence="2">
    <location>
        <begin position="206"/>
        <end position="223"/>
    </location>
</feature>
<dbReference type="OrthoDB" id="410267at2759"/>